<dbReference type="Gene3D" id="3.20.20.70">
    <property type="entry name" value="Aldolase class I"/>
    <property type="match status" value="1"/>
</dbReference>
<dbReference type="KEGG" id="mcub:MCBB_0213"/>
<proteinExistence type="predicted"/>
<dbReference type="Pfam" id="PF01207">
    <property type="entry name" value="Dus"/>
    <property type="match status" value="1"/>
</dbReference>
<dbReference type="InterPro" id="IPR035587">
    <property type="entry name" value="DUS-like_FMN-bd"/>
</dbReference>
<evidence type="ECO:0000259" key="1">
    <source>
        <dbReference type="Pfam" id="PF01207"/>
    </source>
</evidence>
<dbReference type="RefSeq" id="WP_071905875.1">
    <property type="nucleotide sequence ID" value="NZ_LT607756.1"/>
</dbReference>
<sequence length="238" mass="26103">MAGISHGRFCRKMSSYGFDMLTLGGYSADDISAEAGRKILQRGRPEFDFEPSQLPSHIEEEVKVIRDGNPWDGLVSVNLRAVSPEPLIPISKLDCVDVVEINAHCRQPELVESGCGQSLLRNPERLHEFISHVVKKGRSKVSVKVRANVPGVDDLEIARAIEDSGADYLHIDAMKPGYNTADYELVHSIRNATDIFIIGNNSIVDMESARNMRAAGADGISIARAAMSGILKFDLKDL</sequence>
<feature type="domain" description="DUS-like FMN-binding" evidence="1">
    <location>
        <begin position="74"/>
        <end position="227"/>
    </location>
</feature>
<dbReference type="OrthoDB" id="145053at2157"/>
<dbReference type="PANTHER" id="PTHR11082">
    <property type="entry name" value="TRNA-DIHYDROURIDINE SYNTHASE"/>
    <property type="match status" value="1"/>
</dbReference>
<dbReference type="EMBL" id="LT607756">
    <property type="protein sequence ID" value="SCG84801.1"/>
    <property type="molecule type" value="Genomic_DNA"/>
</dbReference>
<keyword evidence="3" id="KW-1185">Reference proteome</keyword>
<gene>
    <name evidence="2" type="ORF">MCBB_0213</name>
</gene>
<dbReference type="GeneID" id="30411077"/>
<dbReference type="PANTHER" id="PTHR11082:SF36">
    <property type="entry name" value="DUS-LIKE FMN-BINDING DOMAIN-CONTAINING PROTEIN"/>
    <property type="match status" value="1"/>
</dbReference>
<dbReference type="AlphaFoldDB" id="A0A1D3KZH4"/>
<organism evidence="2 3">
    <name type="scientific">Methanobacterium congolense</name>
    <dbReference type="NCBI Taxonomy" id="118062"/>
    <lineage>
        <taxon>Archaea</taxon>
        <taxon>Methanobacteriati</taxon>
        <taxon>Methanobacteriota</taxon>
        <taxon>Methanomada group</taxon>
        <taxon>Methanobacteria</taxon>
        <taxon>Methanobacteriales</taxon>
        <taxon>Methanobacteriaceae</taxon>
        <taxon>Methanobacterium</taxon>
    </lineage>
</organism>
<evidence type="ECO:0000313" key="3">
    <source>
        <dbReference type="Proteomes" id="UP000094707"/>
    </source>
</evidence>
<protein>
    <recommendedName>
        <fullName evidence="1">DUS-like FMN-binding domain-containing protein</fullName>
    </recommendedName>
</protein>
<dbReference type="STRING" id="118062.MCBB_0213"/>
<dbReference type="InterPro" id="IPR013785">
    <property type="entry name" value="Aldolase_TIM"/>
</dbReference>
<dbReference type="InterPro" id="IPR005270">
    <property type="entry name" value="tRNA_dU_NifR3-rel"/>
</dbReference>
<dbReference type="Proteomes" id="UP000094707">
    <property type="component" value="Chromosome I"/>
</dbReference>
<accession>A0A1D3KZH4</accession>
<name>A0A1D3KZH4_9EURY</name>
<dbReference type="PATRIC" id="fig|129848.4.peg.221"/>
<evidence type="ECO:0000313" key="2">
    <source>
        <dbReference type="EMBL" id="SCG84801.1"/>
    </source>
</evidence>
<dbReference type="NCBIfam" id="TIGR00736">
    <property type="entry name" value="nifR3_rel_arch"/>
    <property type="match status" value="1"/>
</dbReference>
<reference evidence="2 3" key="1">
    <citation type="submission" date="2016-08" db="EMBL/GenBank/DDBJ databases">
        <authorList>
            <person name="Seilhamer J.J."/>
        </authorList>
    </citation>
    <scope>NUCLEOTIDE SEQUENCE [LARGE SCALE GENOMIC DNA]</scope>
    <source>
        <strain evidence="2">Buetzberg</strain>
    </source>
</reference>
<dbReference type="SUPFAM" id="SSF51395">
    <property type="entry name" value="FMN-linked oxidoreductases"/>
    <property type="match status" value="1"/>
</dbReference>